<dbReference type="InterPro" id="IPR023803">
    <property type="entry name" value="Ribosomal_bS16_dom_sf"/>
</dbReference>
<dbReference type="Gene3D" id="3.30.1320.10">
    <property type="match status" value="1"/>
</dbReference>
<dbReference type="InterPro" id="IPR000307">
    <property type="entry name" value="Ribosomal_bS16"/>
</dbReference>
<evidence type="ECO:0000256" key="8">
    <source>
        <dbReference type="SAM" id="MobiDB-lite"/>
    </source>
</evidence>
<evidence type="ECO:0000256" key="5">
    <source>
        <dbReference type="ARBA" id="ARBA00023274"/>
    </source>
</evidence>
<dbReference type="PANTHER" id="PTHR12919:SF20">
    <property type="entry name" value="SMALL RIBOSOMAL SUBUNIT PROTEIN BS16M"/>
    <property type="match status" value="1"/>
</dbReference>
<dbReference type="Pfam" id="PF00886">
    <property type="entry name" value="Ribosomal_S16"/>
    <property type="match status" value="1"/>
</dbReference>
<sequence>MAGAGRRLAIRFALHGCANRPFYHVVVMPVRTDRQAEPIEQLGTYDPYPNKQNEKLVSFNFERLRYWIGQGAEPSKPVAELLGLSGFLPIHPRSYIKAQRRRKWKQEADQSQQENNKDGDIDTAEN</sequence>
<reference evidence="9" key="1">
    <citation type="submission" date="2022-03" db="EMBL/GenBank/DDBJ databases">
        <authorList>
            <person name="Martin C."/>
        </authorList>
    </citation>
    <scope>NUCLEOTIDE SEQUENCE</scope>
</reference>
<keyword evidence="10" id="KW-1185">Reference proteome</keyword>
<dbReference type="OrthoDB" id="407221at2759"/>
<evidence type="ECO:0000313" key="10">
    <source>
        <dbReference type="Proteomes" id="UP000749559"/>
    </source>
</evidence>
<proteinExistence type="inferred from homology"/>
<evidence type="ECO:0000256" key="2">
    <source>
        <dbReference type="ARBA" id="ARBA00006668"/>
    </source>
</evidence>
<name>A0A8S4PWR7_OWEFU</name>
<evidence type="ECO:0000256" key="7">
    <source>
        <dbReference type="ARBA" id="ARBA00035438"/>
    </source>
</evidence>
<dbReference type="GO" id="GO:0003735">
    <property type="term" value="F:structural constituent of ribosome"/>
    <property type="evidence" value="ECO:0007669"/>
    <property type="project" value="InterPro"/>
</dbReference>
<dbReference type="GO" id="GO:0005763">
    <property type="term" value="C:mitochondrial small ribosomal subunit"/>
    <property type="evidence" value="ECO:0007669"/>
    <property type="project" value="TreeGrafter"/>
</dbReference>
<dbReference type="Proteomes" id="UP000749559">
    <property type="component" value="Unassembled WGS sequence"/>
</dbReference>
<evidence type="ECO:0000256" key="6">
    <source>
        <dbReference type="ARBA" id="ARBA00035263"/>
    </source>
</evidence>
<dbReference type="EMBL" id="CAIIXF020000010">
    <property type="protein sequence ID" value="CAH1797138.1"/>
    <property type="molecule type" value="Genomic_DNA"/>
</dbReference>
<gene>
    <name evidence="9" type="ORF">OFUS_LOCUS21473</name>
</gene>
<comment type="subcellular location">
    <subcellularLocation>
        <location evidence="1">Mitochondrion</location>
    </subcellularLocation>
</comment>
<evidence type="ECO:0000256" key="3">
    <source>
        <dbReference type="ARBA" id="ARBA00022980"/>
    </source>
</evidence>
<dbReference type="HAMAP" id="MF_00385">
    <property type="entry name" value="Ribosomal_bS16"/>
    <property type="match status" value="1"/>
</dbReference>
<dbReference type="SUPFAM" id="SSF54565">
    <property type="entry name" value="Ribosomal protein S16"/>
    <property type="match status" value="1"/>
</dbReference>
<dbReference type="NCBIfam" id="TIGR00002">
    <property type="entry name" value="S16"/>
    <property type="match status" value="1"/>
</dbReference>
<comment type="similarity">
    <text evidence="2">Belongs to the bacterial ribosomal protein bS16 family.</text>
</comment>
<keyword evidence="3" id="KW-0689">Ribosomal protein</keyword>
<evidence type="ECO:0000256" key="4">
    <source>
        <dbReference type="ARBA" id="ARBA00023128"/>
    </source>
</evidence>
<dbReference type="FunFam" id="3.30.1320.10:FF:000004">
    <property type="entry name" value="28S ribosomal protein S16, mitochondrial"/>
    <property type="match status" value="1"/>
</dbReference>
<evidence type="ECO:0000313" key="9">
    <source>
        <dbReference type="EMBL" id="CAH1797138.1"/>
    </source>
</evidence>
<dbReference type="AlphaFoldDB" id="A0A8S4PWR7"/>
<feature type="region of interest" description="Disordered" evidence="8">
    <location>
        <begin position="99"/>
        <end position="126"/>
    </location>
</feature>
<comment type="caution">
    <text evidence="9">The sequence shown here is derived from an EMBL/GenBank/DDBJ whole genome shotgun (WGS) entry which is preliminary data.</text>
</comment>
<dbReference type="GO" id="GO:0005743">
    <property type="term" value="C:mitochondrial inner membrane"/>
    <property type="evidence" value="ECO:0007669"/>
    <property type="project" value="UniProtKB-ARBA"/>
</dbReference>
<protein>
    <recommendedName>
        <fullName evidence="6">Small ribosomal subunit protein bS16m</fullName>
    </recommendedName>
    <alternativeName>
        <fullName evidence="7">28S ribosomal protein S16, mitochondrial</fullName>
    </alternativeName>
</protein>
<dbReference type="PANTHER" id="PTHR12919">
    <property type="entry name" value="30S RIBOSOMAL PROTEIN S16"/>
    <property type="match status" value="1"/>
</dbReference>
<accession>A0A8S4PWR7</accession>
<dbReference type="GO" id="GO:0032543">
    <property type="term" value="P:mitochondrial translation"/>
    <property type="evidence" value="ECO:0007669"/>
    <property type="project" value="TreeGrafter"/>
</dbReference>
<organism evidence="9 10">
    <name type="scientific">Owenia fusiformis</name>
    <name type="common">Polychaete worm</name>
    <dbReference type="NCBI Taxonomy" id="6347"/>
    <lineage>
        <taxon>Eukaryota</taxon>
        <taxon>Metazoa</taxon>
        <taxon>Spiralia</taxon>
        <taxon>Lophotrochozoa</taxon>
        <taxon>Annelida</taxon>
        <taxon>Polychaeta</taxon>
        <taxon>Sedentaria</taxon>
        <taxon>Canalipalpata</taxon>
        <taxon>Sabellida</taxon>
        <taxon>Oweniida</taxon>
        <taxon>Oweniidae</taxon>
        <taxon>Owenia</taxon>
    </lineage>
</organism>
<evidence type="ECO:0000256" key="1">
    <source>
        <dbReference type="ARBA" id="ARBA00004173"/>
    </source>
</evidence>
<keyword evidence="5" id="KW-0687">Ribonucleoprotein</keyword>
<keyword evidence="4" id="KW-0496">Mitochondrion</keyword>